<dbReference type="Pfam" id="PF06386">
    <property type="entry name" value="GvpL_GvpF"/>
    <property type="match status" value="1"/>
</dbReference>
<evidence type="ECO:0000256" key="3">
    <source>
        <dbReference type="ARBA" id="ARBA00035643"/>
    </source>
</evidence>
<evidence type="ECO:0000313" key="4">
    <source>
        <dbReference type="EMBL" id="MDT0417955.1"/>
    </source>
</evidence>
<protein>
    <submittedName>
        <fullName evidence="4">GvpL/GvpF family gas vesicle protein</fullName>
    </submittedName>
</protein>
<dbReference type="PANTHER" id="PTHR36852:SF1">
    <property type="entry name" value="PROTEIN GVPL 2"/>
    <property type="match status" value="1"/>
</dbReference>
<evidence type="ECO:0000256" key="2">
    <source>
        <dbReference type="ARBA" id="ARBA00035108"/>
    </source>
</evidence>
<comment type="similarity">
    <text evidence="3">Belongs to the gas vesicle GvpF/GvpL family.</text>
</comment>
<evidence type="ECO:0000313" key="5">
    <source>
        <dbReference type="Proteomes" id="UP001183607"/>
    </source>
</evidence>
<comment type="caution">
    <text evidence="4">The sequence shown here is derived from an EMBL/GenBank/DDBJ whole genome shotgun (WGS) entry which is preliminary data.</text>
</comment>
<dbReference type="Proteomes" id="UP001183607">
    <property type="component" value="Unassembled WGS sequence"/>
</dbReference>
<keyword evidence="1" id="KW-0304">Gas vesicle</keyword>
<dbReference type="GO" id="GO:0031411">
    <property type="term" value="C:gas vesicle"/>
    <property type="evidence" value="ECO:0007669"/>
    <property type="project" value="UniProtKB-SubCell"/>
</dbReference>
<proteinExistence type="inferred from homology"/>
<dbReference type="InterPro" id="IPR009430">
    <property type="entry name" value="GvpL/GvpF"/>
</dbReference>
<reference evidence="5" key="1">
    <citation type="submission" date="2023-07" db="EMBL/GenBank/DDBJ databases">
        <title>30 novel species of actinomycetes from the DSMZ collection.</title>
        <authorList>
            <person name="Nouioui I."/>
        </authorList>
    </citation>
    <scope>NUCLEOTIDE SEQUENCE [LARGE SCALE GENOMIC DNA]</scope>
    <source>
        <strain evidence="5">DSM 41982</strain>
    </source>
</reference>
<accession>A0ABD5E956</accession>
<dbReference type="EMBL" id="JAVRER010000035">
    <property type="protein sequence ID" value="MDT0417955.1"/>
    <property type="molecule type" value="Genomic_DNA"/>
</dbReference>
<dbReference type="RefSeq" id="WP_311677377.1">
    <property type="nucleotide sequence ID" value="NZ_JAVRER010000035.1"/>
</dbReference>
<dbReference type="AlphaFoldDB" id="A0ABD5E956"/>
<name>A0ABD5E956_9ACTN</name>
<evidence type="ECO:0000256" key="1">
    <source>
        <dbReference type="ARBA" id="ARBA00022987"/>
    </source>
</evidence>
<comment type="subcellular location">
    <subcellularLocation>
        <location evidence="2">Gas vesicle</location>
    </subcellularLocation>
</comment>
<gene>
    <name evidence="4" type="ORF">RM574_20945</name>
</gene>
<dbReference type="PANTHER" id="PTHR36852">
    <property type="entry name" value="PROTEIN GVPL 2"/>
    <property type="match status" value="1"/>
</dbReference>
<organism evidence="4 5">
    <name type="scientific">Streptomyces evansiae</name>
    <dbReference type="NCBI Taxonomy" id="3075535"/>
    <lineage>
        <taxon>Bacteria</taxon>
        <taxon>Bacillati</taxon>
        <taxon>Actinomycetota</taxon>
        <taxon>Actinomycetes</taxon>
        <taxon>Kitasatosporales</taxon>
        <taxon>Streptomycetaceae</taxon>
        <taxon>Streptomyces</taxon>
    </lineage>
</organism>
<sequence length="245" mass="25390">MSAPGLYVYAVVPEDTDPAGLTGVGSPAREPRAVCAAGLAALVGPAPAPLRAKRRDLLAHQGVLDALAARGPVVPMRFGVVAADEEAVRADLRRGAERYRAALERVTGRVEVNVKGTVSEQGVPALLRADARLRGLREEARARPGYEAEVRLGRAVAEGLTGRAREAAGAVRAALEPLTVESREGPVDESTVLNVSWLVDAGRLAAFRAGAARLAGPSAPYLALVLTGPLPCYSFVSAPPVPVSA</sequence>